<feature type="domain" description="Putative Flp pilus-assembly TadG-like N-terminal" evidence="2">
    <location>
        <begin position="23"/>
        <end position="70"/>
    </location>
</feature>
<comment type="caution">
    <text evidence="3">The sequence shown here is derived from an EMBL/GenBank/DDBJ whole genome shotgun (WGS) entry which is preliminary data.</text>
</comment>
<evidence type="ECO:0000259" key="2">
    <source>
        <dbReference type="Pfam" id="PF13400"/>
    </source>
</evidence>
<feature type="transmembrane region" description="Helical" evidence="1">
    <location>
        <begin position="26"/>
        <end position="47"/>
    </location>
</feature>
<evidence type="ECO:0000313" key="5">
    <source>
        <dbReference type="Proteomes" id="UP000033648"/>
    </source>
</evidence>
<evidence type="ECO:0000313" key="3">
    <source>
        <dbReference type="EMBL" id="KJY49371.1"/>
    </source>
</evidence>
<organism evidence="3 5">
    <name type="scientific">Bifidobacterium asteroides</name>
    <dbReference type="NCBI Taxonomy" id="1684"/>
    <lineage>
        <taxon>Bacteria</taxon>
        <taxon>Bacillati</taxon>
        <taxon>Actinomycetota</taxon>
        <taxon>Actinomycetes</taxon>
        <taxon>Bifidobacteriales</taxon>
        <taxon>Bifidobacteriaceae</taxon>
        <taxon>Bifidobacterium</taxon>
    </lineage>
</organism>
<keyword evidence="1" id="KW-1133">Transmembrane helix</keyword>
<name>A0A0F4KVW5_9BIFI</name>
<reference evidence="4 6" key="2">
    <citation type="submission" date="2017-10" db="EMBL/GenBank/DDBJ databases">
        <title>Bifidobacterium genomics.</title>
        <authorList>
            <person name="Lugli G.A."/>
            <person name="Milani C."/>
            <person name="Mancabelli L."/>
        </authorList>
    </citation>
    <scope>NUCLEOTIDE SEQUENCE [LARGE SCALE GENOMIC DNA]</scope>
    <source>
        <strain evidence="4 6">1460B</strain>
    </source>
</reference>
<gene>
    <name evidence="4" type="ORF">CQR44_1500</name>
    <name evidence="3" type="ORF">JF69_14670</name>
</gene>
<dbReference type="EMBL" id="JWME01000013">
    <property type="protein sequence ID" value="KJY49371.1"/>
    <property type="molecule type" value="Genomic_DNA"/>
</dbReference>
<evidence type="ECO:0000313" key="6">
    <source>
        <dbReference type="Proteomes" id="UP000233731"/>
    </source>
</evidence>
<dbReference type="RefSeq" id="WP_045924946.1">
    <property type="nucleotide sequence ID" value="NZ_PCHJ01000017.1"/>
</dbReference>
<keyword evidence="1" id="KW-0812">Transmembrane</keyword>
<dbReference type="EMBL" id="PCHJ01000017">
    <property type="protein sequence ID" value="PKV08541.1"/>
    <property type="molecule type" value="Genomic_DNA"/>
</dbReference>
<keyword evidence="1" id="KW-0472">Membrane</keyword>
<evidence type="ECO:0000256" key="1">
    <source>
        <dbReference type="SAM" id="Phobius"/>
    </source>
</evidence>
<dbReference type="Proteomes" id="UP000233731">
    <property type="component" value="Unassembled WGS sequence"/>
</dbReference>
<dbReference type="InterPro" id="IPR021202">
    <property type="entry name" value="Rv3654c-like"/>
</dbReference>
<evidence type="ECO:0000313" key="4">
    <source>
        <dbReference type="EMBL" id="PKV08541.1"/>
    </source>
</evidence>
<dbReference type="PATRIC" id="fig|1684.4.peg.1575"/>
<dbReference type="NCBIfam" id="TIGR03816">
    <property type="entry name" value="tadE_like_DECH"/>
    <property type="match status" value="1"/>
</dbReference>
<reference evidence="3 5" key="1">
    <citation type="submission" date="2014-12" db="EMBL/GenBank/DDBJ databases">
        <title>Comparative genomics of the lactic acid bacteria isolated from the honey bee gut.</title>
        <authorList>
            <person name="Ellegaard K.M."/>
            <person name="Tamarit D."/>
            <person name="Javelind E."/>
            <person name="Olofsson T."/>
            <person name="Andersson S.G."/>
            <person name="Vasquez A."/>
        </authorList>
    </citation>
    <scope>NUCLEOTIDE SEQUENCE [LARGE SCALE GENOMIC DNA]</scope>
    <source>
        <strain evidence="3 5">Bin2</strain>
    </source>
</reference>
<dbReference type="AlphaFoldDB" id="A0A0F4KVW5"/>
<sequence length="131" mass="13440">MLGHVRRKRAERTGSWLGGSDPGSGTVLGIMLMALVGLGLVLAALLGNLMICRTRARTGADVSALAAASALDEGQAQPCTLASRVARLNRGVLTDCQVDGSDVKVSVGVDTGVSMLPRLIQSARAGPEPCE</sequence>
<dbReference type="Pfam" id="PF13400">
    <property type="entry name" value="Tad"/>
    <property type="match status" value="1"/>
</dbReference>
<proteinExistence type="predicted"/>
<protein>
    <submittedName>
        <fullName evidence="4">Pilus assembly protein</fullName>
    </submittedName>
</protein>
<accession>A0A0F4KVW5</accession>
<dbReference type="Proteomes" id="UP000033648">
    <property type="component" value="Unassembled WGS sequence"/>
</dbReference>
<dbReference type="InterPro" id="IPR028087">
    <property type="entry name" value="Tad_N"/>
</dbReference>